<protein>
    <submittedName>
        <fullName evidence="1">Uncharacterized protein</fullName>
    </submittedName>
</protein>
<organism evidence="1 2">
    <name type="scientific">Ancylostoma ceylanicum</name>
    <dbReference type="NCBI Taxonomy" id="53326"/>
    <lineage>
        <taxon>Eukaryota</taxon>
        <taxon>Metazoa</taxon>
        <taxon>Ecdysozoa</taxon>
        <taxon>Nematoda</taxon>
        <taxon>Chromadorea</taxon>
        <taxon>Rhabditida</taxon>
        <taxon>Rhabditina</taxon>
        <taxon>Rhabditomorpha</taxon>
        <taxon>Strongyloidea</taxon>
        <taxon>Ancylostomatidae</taxon>
        <taxon>Ancylostomatinae</taxon>
        <taxon>Ancylostoma</taxon>
    </lineage>
</organism>
<sequence length="96" mass="10908">MSKKRLRILAWRPWPRKVGGETGECTLGRYDRMLSTGCEESPFRGDHYYCNSADYEKNPGKTSEKSFSTGTGSITRTTAYLSYIMIKSPSASIRRQ</sequence>
<keyword evidence="2" id="KW-1185">Reference proteome</keyword>
<dbReference type="Proteomes" id="UP000024635">
    <property type="component" value="Unassembled WGS sequence"/>
</dbReference>
<gene>
    <name evidence="1" type="primary">Acey_s0010.g1217</name>
    <name evidence="1" type="ORF">Y032_0010g1217</name>
</gene>
<proteinExistence type="predicted"/>
<reference evidence="2" key="1">
    <citation type="journal article" date="2015" name="Nat. Genet.">
        <title>The genome and transcriptome of the zoonotic hookworm Ancylostoma ceylanicum identify infection-specific gene families.</title>
        <authorList>
            <person name="Schwarz E.M."/>
            <person name="Hu Y."/>
            <person name="Antoshechkin I."/>
            <person name="Miller M.M."/>
            <person name="Sternberg P.W."/>
            <person name="Aroian R.V."/>
        </authorList>
    </citation>
    <scope>NUCLEOTIDE SEQUENCE</scope>
    <source>
        <strain evidence="2">HY135</strain>
    </source>
</reference>
<comment type="caution">
    <text evidence="1">The sequence shown here is derived from an EMBL/GenBank/DDBJ whole genome shotgun (WGS) entry which is preliminary data.</text>
</comment>
<dbReference type="AlphaFoldDB" id="A0A016VH19"/>
<name>A0A016VH19_9BILA</name>
<evidence type="ECO:0000313" key="1">
    <source>
        <dbReference type="EMBL" id="EYC26556.1"/>
    </source>
</evidence>
<accession>A0A016VH19</accession>
<dbReference type="EMBL" id="JARK01001346">
    <property type="protein sequence ID" value="EYC26556.1"/>
    <property type="molecule type" value="Genomic_DNA"/>
</dbReference>
<evidence type="ECO:0000313" key="2">
    <source>
        <dbReference type="Proteomes" id="UP000024635"/>
    </source>
</evidence>